<dbReference type="InterPro" id="IPR041614">
    <property type="entry name" value="DprA_WH"/>
</dbReference>
<evidence type="ECO:0000313" key="4">
    <source>
        <dbReference type="EMBL" id="GCA68304.1"/>
    </source>
</evidence>
<dbReference type="InterPro" id="IPR057666">
    <property type="entry name" value="DrpA_SLOG"/>
</dbReference>
<evidence type="ECO:0000259" key="2">
    <source>
        <dbReference type="Pfam" id="PF02481"/>
    </source>
</evidence>
<proteinExistence type="inferred from homology"/>
<dbReference type="Proteomes" id="UP000265643">
    <property type="component" value="Unassembled WGS sequence"/>
</dbReference>
<dbReference type="Gene3D" id="1.10.10.10">
    <property type="entry name" value="Winged helix-like DNA-binding domain superfamily/Winged helix DNA-binding domain"/>
    <property type="match status" value="1"/>
</dbReference>
<organism evidence="4 5">
    <name type="scientific">Mediterraneibacter butyricigenes</name>
    <dbReference type="NCBI Taxonomy" id="2316025"/>
    <lineage>
        <taxon>Bacteria</taxon>
        <taxon>Bacillati</taxon>
        <taxon>Bacillota</taxon>
        <taxon>Clostridia</taxon>
        <taxon>Lachnospirales</taxon>
        <taxon>Lachnospiraceae</taxon>
        <taxon>Mediterraneibacter</taxon>
    </lineage>
</organism>
<dbReference type="SUPFAM" id="SSF102405">
    <property type="entry name" value="MCP/YpsA-like"/>
    <property type="match status" value="1"/>
</dbReference>
<evidence type="ECO:0000259" key="3">
    <source>
        <dbReference type="Pfam" id="PF17782"/>
    </source>
</evidence>
<dbReference type="Gene3D" id="3.40.50.450">
    <property type="match status" value="1"/>
</dbReference>
<keyword evidence="5" id="KW-1185">Reference proteome</keyword>
<name>A0A391P2L8_9FIRM</name>
<accession>A0A391P2L8</accession>
<sequence>MIQEEKMTDSTEEKTIEKAERKYEYWLACVASVSRKKKRRLRTTYGSAKKIYNIIEERGEDFFPNPLIKDIKRLKQAKKGWDLDGKYEEARQREIWFVGEWERGFPARLAEIPDPPYALFVKGNLPDESCMSASIVGSRECTPYGELQTLKFAKTLAGCGVQIISGMAKGIDGHAHRGALQGNGKTFAVLGCGVDVCYPREHIGLYADILEHEGGILSEYPPGTTPEGWNFPQRNRLISGLGDFLLVMEAKEKSGSLITVDLALEQGKDIYALPGPVSSPLSKGCNRLIHQGAEILLGQKELCENLEIQGEKEGQTREPEEKILDKTENMVYSRFGFDPKSLEELAEQMGLSVQVILPKLIALELKGKIREISTHRYVKV</sequence>
<gene>
    <name evidence="4" type="ORF">KGMB01110_27400</name>
</gene>
<dbReference type="AlphaFoldDB" id="A0A391P2L8"/>
<evidence type="ECO:0000256" key="1">
    <source>
        <dbReference type="ARBA" id="ARBA00006525"/>
    </source>
</evidence>
<reference evidence="5" key="1">
    <citation type="submission" date="2018-09" db="EMBL/GenBank/DDBJ databases">
        <title>Draft Genome Sequence of Mediterraneibacter sp. KCTC 15684.</title>
        <authorList>
            <person name="Kim J.S."/>
            <person name="Han K.I."/>
            <person name="Suh M.K."/>
            <person name="Lee K.C."/>
            <person name="Eom M.K."/>
            <person name="Lee J.H."/>
            <person name="Park S.H."/>
            <person name="Kang S.W."/>
            <person name="Park J.E."/>
            <person name="Oh B.S."/>
            <person name="Yu S.Y."/>
            <person name="Choi S.H."/>
            <person name="Lee D.H."/>
            <person name="Yoon H."/>
            <person name="Kim B."/>
            <person name="Yang S.J."/>
            <person name="Lee J.S."/>
        </authorList>
    </citation>
    <scope>NUCLEOTIDE SEQUENCE [LARGE SCALE GENOMIC DNA]</scope>
    <source>
        <strain evidence="5">KCTC 15684</strain>
    </source>
</reference>
<dbReference type="InterPro" id="IPR036388">
    <property type="entry name" value="WH-like_DNA-bd_sf"/>
</dbReference>
<feature type="domain" description="Smf/DprA SLOG" evidence="2">
    <location>
        <begin position="99"/>
        <end position="306"/>
    </location>
</feature>
<comment type="similarity">
    <text evidence="1">Belongs to the DprA/Smf family.</text>
</comment>
<protein>
    <submittedName>
        <fullName evidence="4">DNA protecting protein DprA</fullName>
    </submittedName>
</protein>
<evidence type="ECO:0000313" key="5">
    <source>
        <dbReference type="Proteomes" id="UP000265643"/>
    </source>
</evidence>
<dbReference type="Pfam" id="PF02481">
    <property type="entry name" value="DNA_processg_A"/>
    <property type="match status" value="1"/>
</dbReference>
<dbReference type="GO" id="GO:0009294">
    <property type="term" value="P:DNA-mediated transformation"/>
    <property type="evidence" value="ECO:0007669"/>
    <property type="project" value="InterPro"/>
</dbReference>
<comment type="caution">
    <text evidence="4">The sequence shown here is derived from an EMBL/GenBank/DDBJ whole genome shotgun (WGS) entry which is preliminary data.</text>
</comment>
<dbReference type="Pfam" id="PF17782">
    <property type="entry name" value="WHD_DprA"/>
    <property type="match status" value="1"/>
</dbReference>
<feature type="domain" description="DprA winged helix" evidence="3">
    <location>
        <begin position="316"/>
        <end position="370"/>
    </location>
</feature>
<dbReference type="InterPro" id="IPR003488">
    <property type="entry name" value="DprA"/>
</dbReference>
<dbReference type="PANTHER" id="PTHR43022">
    <property type="entry name" value="PROTEIN SMF"/>
    <property type="match status" value="1"/>
</dbReference>
<dbReference type="NCBIfam" id="TIGR00732">
    <property type="entry name" value="dprA"/>
    <property type="match status" value="1"/>
</dbReference>
<dbReference type="EMBL" id="BHGK01000001">
    <property type="protein sequence ID" value="GCA68304.1"/>
    <property type="molecule type" value="Genomic_DNA"/>
</dbReference>
<dbReference type="PANTHER" id="PTHR43022:SF1">
    <property type="entry name" value="PROTEIN SMF"/>
    <property type="match status" value="1"/>
</dbReference>